<evidence type="ECO:0000256" key="1">
    <source>
        <dbReference type="SAM" id="MobiDB-lite"/>
    </source>
</evidence>
<dbReference type="EMBL" id="WBOF01000002">
    <property type="protein sequence ID" value="MQS16480.1"/>
    <property type="molecule type" value="Genomic_DNA"/>
</dbReference>
<gene>
    <name evidence="2" type="ORF">F7Q99_30870</name>
</gene>
<comment type="caution">
    <text evidence="2">The sequence shown here is derived from an EMBL/GenBank/DDBJ whole genome shotgun (WGS) entry which is preliminary data.</text>
</comment>
<protein>
    <submittedName>
        <fullName evidence="2">Uncharacterized protein</fullName>
    </submittedName>
</protein>
<organism evidence="2 3">
    <name type="scientific">Streptomyces kaniharaensis</name>
    <dbReference type="NCBI Taxonomy" id="212423"/>
    <lineage>
        <taxon>Bacteria</taxon>
        <taxon>Bacillati</taxon>
        <taxon>Actinomycetota</taxon>
        <taxon>Actinomycetes</taxon>
        <taxon>Kitasatosporales</taxon>
        <taxon>Streptomycetaceae</taxon>
        <taxon>Streptomyces</taxon>
    </lineage>
</organism>
<dbReference type="RefSeq" id="WP_153467342.1">
    <property type="nucleotide sequence ID" value="NZ_WBOF01000002.1"/>
</dbReference>
<evidence type="ECO:0000313" key="2">
    <source>
        <dbReference type="EMBL" id="MQS16480.1"/>
    </source>
</evidence>
<evidence type="ECO:0000313" key="3">
    <source>
        <dbReference type="Proteomes" id="UP000450000"/>
    </source>
</evidence>
<feature type="region of interest" description="Disordered" evidence="1">
    <location>
        <begin position="79"/>
        <end position="100"/>
    </location>
</feature>
<accession>A0A6N7KY60</accession>
<sequence length="100" mass="10433">MRRVLGAWDQAVAAGLMDDGAETKYHVAPDGQVLSVAVGTSGQLLANGEPLTPSVADRLRLEMPWLAGIVTFYEDNQAAGRGLKGSPEDGVSLLEPPSGD</sequence>
<dbReference type="OrthoDB" id="4180074at2"/>
<keyword evidence="3" id="KW-1185">Reference proteome</keyword>
<proteinExistence type="predicted"/>
<reference evidence="2 3" key="1">
    <citation type="submission" date="2019-09" db="EMBL/GenBank/DDBJ databases">
        <title>Genome Sequences of Streptomyces kaniharaensis ATCC 21070.</title>
        <authorList>
            <person name="Zhu W."/>
            <person name="De Crecy-Lagard V."/>
            <person name="Richards N.G."/>
        </authorList>
    </citation>
    <scope>NUCLEOTIDE SEQUENCE [LARGE SCALE GENOMIC DNA]</scope>
    <source>
        <strain evidence="2 3">SF-557</strain>
    </source>
</reference>
<dbReference type="AlphaFoldDB" id="A0A6N7KY60"/>
<name>A0A6N7KY60_9ACTN</name>
<dbReference type="Proteomes" id="UP000450000">
    <property type="component" value="Unassembled WGS sequence"/>
</dbReference>